<proteinExistence type="predicted"/>
<name>A0A2I1GT56_9GLOM</name>
<protein>
    <submittedName>
        <fullName evidence="1">Uncharacterized protein</fullName>
    </submittedName>
</protein>
<keyword evidence="2" id="KW-1185">Reference proteome</keyword>
<dbReference type="Proteomes" id="UP000234323">
    <property type="component" value="Unassembled WGS sequence"/>
</dbReference>
<gene>
    <name evidence="1" type="ORF">RhiirA4_528548</name>
</gene>
<dbReference type="EMBL" id="LLXI01000783">
    <property type="protein sequence ID" value="PKY49787.1"/>
    <property type="molecule type" value="Genomic_DNA"/>
</dbReference>
<comment type="caution">
    <text evidence="1">The sequence shown here is derived from an EMBL/GenBank/DDBJ whole genome shotgun (WGS) entry which is preliminary data.</text>
</comment>
<accession>A0A2I1GT56</accession>
<evidence type="ECO:0000313" key="2">
    <source>
        <dbReference type="Proteomes" id="UP000234323"/>
    </source>
</evidence>
<dbReference type="AlphaFoldDB" id="A0A2I1GT56"/>
<organism evidence="1 2">
    <name type="scientific">Rhizophagus irregularis</name>
    <dbReference type="NCBI Taxonomy" id="588596"/>
    <lineage>
        <taxon>Eukaryota</taxon>
        <taxon>Fungi</taxon>
        <taxon>Fungi incertae sedis</taxon>
        <taxon>Mucoromycota</taxon>
        <taxon>Glomeromycotina</taxon>
        <taxon>Glomeromycetes</taxon>
        <taxon>Glomerales</taxon>
        <taxon>Glomeraceae</taxon>
        <taxon>Rhizophagus</taxon>
    </lineage>
</organism>
<evidence type="ECO:0000313" key="1">
    <source>
        <dbReference type="EMBL" id="PKY49787.1"/>
    </source>
</evidence>
<sequence length="144" mass="16886">MKSGKRVYGVHVVNGCELQRSSRIYSPNPTESDPVGALVNMEEKQNDMGKNYSGETEETDKFEKFCDAFNKAKEDGKHGLLIFRSELINDYERLYGADLYKSLQSSKYICFRQDQNLMKKWLEKSKEIREEELYPWFDEDTSNK</sequence>
<reference evidence="1 2" key="1">
    <citation type="submission" date="2015-10" db="EMBL/GenBank/DDBJ databases">
        <title>Genome analyses suggest a sexual origin of heterokaryosis in a supposedly ancient asexual fungus.</title>
        <authorList>
            <person name="Ropars J."/>
            <person name="Sedzielewska K."/>
            <person name="Noel J."/>
            <person name="Charron P."/>
            <person name="Farinelli L."/>
            <person name="Marton T."/>
            <person name="Kruger M."/>
            <person name="Pelin A."/>
            <person name="Brachmann A."/>
            <person name="Corradi N."/>
        </authorList>
    </citation>
    <scope>NUCLEOTIDE SEQUENCE [LARGE SCALE GENOMIC DNA]</scope>
    <source>
        <strain evidence="1 2">A4</strain>
    </source>
</reference>